<dbReference type="GO" id="GO:0006355">
    <property type="term" value="P:regulation of DNA-templated transcription"/>
    <property type="evidence" value="ECO:0007669"/>
    <property type="project" value="UniProtKB-UniRule"/>
</dbReference>
<dbReference type="Proteomes" id="UP000729402">
    <property type="component" value="Unassembled WGS sequence"/>
</dbReference>
<comment type="similarity">
    <text evidence="2">Belongs to the FHY3/FAR1 family.</text>
</comment>
<evidence type="ECO:0000256" key="2">
    <source>
        <dbReference type="RuleBase" id="RU367018"/>
    </source>
</evidence>
<dbReference type="AlphaFoldDB" id="A0A8J5SF33"/>
<organism evidence="5 6">
    <name type="scientific">Zizania palustris</name>
    <name type="common">Northern wild rice</name>
    <dbReference type="NCBI Taxonomy" id="103762"/>
    <lineage>
        <taxon>Eukaryota</taxon>
        <taxon>Viridiplantae</taxon>
        <taxon>Streptophyta</taxon>
        <taxon>Embryophyta</taxon>
        <taxon>Tracheophyta</taxon>
        <taxon>Spermatophyta</taxon>
        <taxon>Magnoliopsida</taxon>
        <taxon>Liliopsida</taxon>
        <taxon>Poales</taxon>
        <taxon>Poaceae</taxon>
        <taxon>BOP clade</taxon>
        <taxon>Oryzoideae</taxon>
        <taxon>Oryzeae</taxon>
        <taxon>Zizaniinae</taxon>
        <taxon>Zizania</taxon>
    </lineage>
</organism>
<comment type="subcellular location">
    <subcellularLocation>
        <location evidence="2">Nucleus</location>
    </subcellularLocation>
</comment>
<dbReference type="PANTHER" id="PTHR31669:SF293">
    <property type="entry name" value="PROTEIN FAR1-RELATED SEQUENCE"/>
    <property type="match status" value="1"/>
</dbReference>
<gene>
    <name evidence="5" type="ORF">GUJ93_ZPchr0006g41870</name>
</gene>
<dbReference type="PROSITE" id="PS50966">
    <property type="entry name" value="ZF_SWIM"/>
    <property type="match status" value="1"/>
</dbReference>
<dbReference type="EMBL" id="JAAALK010000283">
    <property type="protein sequence ID" value="KAG8074666.1"/>
    <property type="molecule type" value="Genomic_DNA"/>
</dbReference>
<keyword evidence="2" id="KW-0862">Zinc</keyword>
<accession>A0A8J5SF33</accession>
<dbReference type="GO" id="GO:0005634">
    <property type="term" value="C:nucleus"/>
    <property type="evidence" value="ECO:0007669"/>
    <property type="project" value="UniProtKB-SubCell"/>
</dbReference>
<dbReference type="GO" id="GO:0008270">
    <property type="term" value="F:zinc ion binding"/>
    <property type="evidence" value="ECO:0007669"/>
    <property type="project" value="UniProtKB-UniRule"/>
</dbReference>
<feature type="region of interest" description="Disordered" evidence="3">
    <location>
        <begin position="1"/>
        <end position="25"/>
    </location>
</feature>
<dbReference type="InterPro" id="IPR031052">
    <property type="entry name" value="FHY3/FAR1"/>
</dbReference>
<reference evidence="5" key="2">
    <citation type="submission" date="2021-02" db="EMBL/GenBank/DDBJ databases">
        <authorList>
            <person name="Kimball J.A."/>
            <person name="Haas M.W."/>
            <person name="Macchietto M."/>
            <person name="Kono T."/>
            <person name="Duquette J."/>
            <person name="Shao M."/>
        </authorList>
    </citation>
    <scope>NUCLEOTIDE SEQUENCE</scope>
    <source>
        <tissue evidence="5">Fresh leaf tissue</tissue>
    </source>
</reference>
<proteinExistence type="inferred from homology"/>
<evidence type="ECO:0000313" key="6">
    <source>
        <dbReference type="Proteomes" id="UP000729402"/>
    </source>
</evidence>
<keyword evidence="2" id="KW-0539">Nucleus</keyword>
<evidence type="ECO:0000256" key="1">
    <source>
        <dbReference type="PROSITE-ProRule" id="PRU00325"/>
    </source>
</evidence>
<comment type="caution">
    <text evidence="5">The sequence shown here is derived from an EMBL/GenBank/DDBJ whole genome shotgun (WGS) entry which is preliminary data.</text>
</comment>
<reference evidence="5" key="1">
    <citation type="journal article" date="2021" name="bioRxiv">
        <title>Whole Genome Assembly and Annotation of Northern Wild Rice, Zizania palustris L., Supports a Whole Genome Duplication in the Zizania Genus.</title>
        <authorList>
            <person name="Haas M."/>
            <person name="Kono T."/>
            <person name="Macchietto M."/>
            <person name="Millas R."/>
            <person name="McGilp L."/>
            <person name="Shao M."/>
            <person name="Duquette J."/>
            <person name="Hirsch C.N."/>
            <person name="Kimball J."/>
        </authorList>
    </citation>
    <scope>NUCLEOTIDE SEQUENCE</scope>
    <source>
        <tissue evidence="5">Fresh leaf tissue</tissue>
    </source>
</reference>
<dbReference type="InterPro" id="IPR018289">
    <property type="entry name" value="MULE_transposase_dom"/>
</dbReference>
<dbReference type="PANTHER" id="PTHR31669">
    <property type="entry name" value="PROTEIN FAR1-RELATED SEQUENCE 10-RELATED"/>
    <property type="match status" value="1"/>
</dbReference>
<sequence length="700" mass="79598">MAEQSSTEAEVRENLTVGREGDKEGDEALGLRLGLASTGAWAVGKPPSMGMEFPTPEAAREFYCAYADRAGFAVRTDKSRRSRRDDSFIMRRFVCTREGFHRPEAEAAAGKLKRRRLTIREGCMAMVEVTRKEDPERWVVTKFVPHHVHPVALPVYSRPAPTGEVDVLAGEHARTFDGETSGALGESTQAATEPSVAPAAVANGTPNGGAFFNRVIRANPAGVRDEVQDVLDYLRKTQSESPGFFYAMQVDSSNCVTNVFWADAKSRMAYKSFGDAVTFDTTYRKTKYMMPFAAFRGINHHLQGITFGCCLVMDETKSSYTWLFDTWLAAMGGRHPDLLVTDQGKAMEVAIARVLPNTRHRFCQRNILSLCKQKLSDVYMKHINLKADLKECIFDAETIEEFQVRWDYVIDKYNLRDNAWLQSLYDSRQQWAWVYQKGSFFPELLKPQRSERLNKFFKMHFNMKTPMLVFISRFDQVTASCYEKEAQANFTTAYSKPTLKTPSVIERQAASIYTRAVFDVFQEEFIKSLGYHADKIEDGIVVKYNVAREEENGRSYIVSFNQLDRKAECTCCKLEYAGILCRHVLRIFFIVGVRSLQEEYIVKRWTMDAESSVVPEERSLEPGLSFPERLVAWYNDLSLDGLTYGMRGAMSPEAYRAAKAALQKAFDDVVAAKYQHISEHQDMYKMPLPKLQAKRTHAKA</sequence>
<comment type="function">
    <text evidence="2">Putative transcription activator involved in regulating light control of development.</text>
</comment>
<keyword evidence="6" id="KW-1185">Reference proteome</keyword>
<dbReference type="Pfam" id="PF10551">
    <property type="entry name" value="MULE"/>
    <property type="match status" value="1"/>
</dbReference>
<dbReference type="InterPro" id="IPR004330">
    <property type="entry name" value="FAR1_DNA_bnd_dom"/>
</dbReference>
<evidence type="ECO:0000256" key="3">
    <source>
        <dbReference type="SAM" id="MobiDB-lite"/>
    </source>
</evidence>
<dbReference type="Pfam" id="PF04434">
    <property type="entry name" value="SWIM"/>
    <property type="match status" value="1"/>
</dbReference>
<keyword evidence="1 2" id="KW-0863">Zinc-finger</keyword>
<dbReference type="OrthoDB" id="1927586at2759"/>
<feature type="domain" description="SWIM-type" evidence="4">
    <location>
        <begin position="556"/>
        <end position="592"/>
    </location>
</feature>
<keyword evidence="2" id="KW-0479">Metal-binding</keyword>
<dbReference type="InterPro" id="IPR007527">
    <property type="entry name" value="Znf_SWIM"/>
</dbReference>
<protein>
    <recommendedName>
        <fullName evidence="2">Protein FAR1-RELATED SEQUENCE</fullName>
    </recommendedName>
</protein>
<name>A0A8J5SF33_ZIZPA</name>
<evidence type="ECO:0000259" key="4">
    <source>
        <dbReference type="PROSITE" id="PS50966"/>
    </source>
</evidence>
<evidence type="ECO:0000313" key="5">
    <source>
        <dbReference type="EMBL" id="KAG8074666.1"/>
    </source>
</evidence>
<dbReference type="Pfam" id="PF03101">
    <property type="entry name" value="FAR1"/>
    <property type="match status" value="1"/>
</dbReference>